<gene>
    <name evidence="10" type="ORF">D9756_004855</name>
</gene>
<keyword evidence="11" id="KW-1185">Reference proteome</keyword>
<dbReference type="PANTHER" id="PTHR13748:SF31">
    <property type="entry name" value="ZINC-REGULATED GTPASE METALLOPROTEIN ACTIVATOR 1A-RELATED"/>
    <property type="match status" value="1"/>
</dbReference>
<evidence type="ECO:0000259" key="9">
    <source>
        <dbReference type="Pfam" id="PF07683"/>
    </source>
</evidence>
<dbReference type="CDD" id="cd03112">
    <property type="entry name" value="CobW-like"/>
    <property type="match status" value="1"/>
</dbReference>
<evidence type="ECO:0000256" key="4">
    <source>
        <dbReference type="ARBA" id="ARBA00023134"/>
    </source>
</evidence>
<dbReference type="AlphaFoldDB" id="A0A8H5LL17"/>
<dbReference type="EMBL" id="JAACJO010000003">
    <property type="protein sequence ID" value="KAF5361044.1"/>
    <property type="molecule type" value="Genomic_DNA"/>
</dbReference>
<dbReference type="InterPro" id="IPR011629">
    <property type="entry name" value="CobW-like_C"/>
</dbReference>
<proteinExistence type="inferred from homology"/>
<keyword evidence="1" id="KW-0547">Nucleotide-binding</keyword>
<dbReference type="SUPFAM" id="SSF90002">
    <property type="entry name" value="Hypothetical protein YjiA, C-terminal domain"/>
    <property type="match status" value="1"/>
</dbReference>
<name>A0A8H5LL17_9AGAR</name>
<sequence>MTDSDDDIPTLIDHDLPVNEPVNQYQVPLTIICGFLGAGKSTLLKYILTKRHGYRIAVIMNEFGDTADIEAKAINISSADDPTAEQSEEFLELPNGCLCCSIKDTGVAAIEKLMQRKGAFDYILLETTGLADPGPIAAIFWHNEEFAKGLGRDIILDGVVCVIDVVFGEQQMAEDHATDPMNVGESLRQIAGSDVIILNKTDLASPEALTRTEHLVNQVNPAAPIYRTIRGEIDLKHIIGISAYTKPLPLANPASTTAPAPHVHTKDCDHTHEHRHDQEKTHTNHYEFRGISSLRVECSRITPEAFDRFDQWIRTVLWENRLPEDESSTTRDLLVLRCKGLLSLTAGKRYILQGVRSLYEMNEVSDDADEGLGIPDEGKVVLIGKGLDEVVRSSLEAVLNS</sequence>
<accession>A0A8H5LL17</accession>
<keyword evidence="4" id="KW-0342">GTP-binding</keyword>
<evidence type="ECO:0000313" key="11">
    <source>
        <dbReference type="Proteomes" id="UP000559027"/>
    </source>
</evidence>
<evidence type="ECO:0000256" key="5">
    <source>
        <dbReference type="ARBA" id="ARBA00023186"/>
    </source>
</evidence>
<evidence type="ECO:0000256" key="3">
    <source>
        <dbReference type="ARBA" id="ARBA00022833"/>
    </source>
</evidence>
<keyword evidence="3" id="KW-0862">Zinc</keyword>
<protein>
    <recommendedName>
        <fullName evidence="12">COBW domain-containing protein 1</fullName>
    </recommendedName>
</protein>
<evidence type="ECO:0000313" key="10">
    <source>
        <dbReference type="EMBL" id="KAF5361044.1"/>
    </source>
</evidence>
<evidence type="ECO:0000256" key="1">
    <source>
        <dbReference type="ARBA" id="ARBA00022741"/>
    </source>
</evidence>
<keyword evidence="5" id="KW-0143">Chaperone</keyword>
<dbReference type="InterPro" id="IPR051316">
    <property type="entry name" value="Zinc-reg_GTPase_activator"/>
</dbReference>
<dbReference type="Pfam" id="PF02492">
    <property type="entry name" value="cobW"/>
    <property type="match status" value="1"/>
</dbReference>
<dbReference type="SUPFAM" id="SSF52540">
    <property type="entry name" value="P-loop containing nucleoside triphosphate hydrolases"/>
    <property type="match status" value="1"/>
</dbReference>
<dbReference type="OrthoDB" id="258627at2759"/>
<dbReference type="GO" id="GO:0005525">
    <property type="term" value="F:GTP binding"/>
    <property type="evidence" value="ECO:0007669"/>
    <property type="project" value="UniProtKB-KW"/>
</dbReference>
<evidence type="ECO:0000259" key="8">
    <source>
        <dbReference type="Pfam" id="PF02492"/>
    </source>
</evidence>
<evidence type="ECO:0000256" key="6">
    <source>
        <dbReference type="ARBA" id="ARBA00034320"/>
    </source>
</evidence>
<reference evidence="10 11" key="1">
    <citation type="journal article" date="2020" name="ISME J.">
        <title>Uncovering the hidden diversity of litter-decomposition mechanisms in mushroom-forming fungi.</title>
        <authorList>
            <person name="Floudas D."/>
            <person name="Bentzer J."/>
            <person name="Ahren D."/>
            <person name="Johansson T."/>
            <person name="Persson P."/>
            <person name="Tunlid A."/>
        </authorList>
    </citation>
    <scope>NUCLEOTIDE SEQUENCE [LARGE SCALE GENOMIC DNA]</scope>
    <source>
        <strain evidence="10 11">CBS 146.42</strain>
    </source>
</reference>
<dbReference type="Pfam" id="PF07683">
    <property type="entry name" value="CobW_C"/>
    <property type="match status" value="1"/>
</dbReference>
<organism evidence="10 11">
    <name type="scientific">Leucocoprinus leucothites</name>
    <dbReference type="NCBI Taxonomy" id="201217"/>
    <lineage>
        <taxon>Eukaryota</taxon>
        <taxon>Fungi</taxon>
        <taxon>Dikarya</taxon>
        <taxon>Basidiomycota</taxon>
        <taxon>Agaricomycotina</taxon>
        <taxon>Agaricomycetes</taxon>
        <taxon>Agaricomycetidae</taxon>
        <taxon>Agaricales</taxon>
        <taxon>Agaricineae</taxon>
        <taxon>Agaricaceae</taxon>
        <taxon>Leucocoprinus</taxon>
    </lineage>
</organism>
<dbReference type="InterPro" id="IPR027417">
    <property type="entry name" value="P-loop_NTPase"/>
</dbReference>
<feature type="domain" description="CobW/HypB/UreG nucleotide-binding" evidence="8">
    <location>
        <begin position="28"/>
        <end position="226"/>
    </location>
</feature>
<dbReference type="Gene3D" id="3.30.1220.10">
    <property type="entry name" value="CobW-like, C-terminal domain"/>
    <property type="match status" value="1"/>
</dbReference>
<comment type="caution">
    <text evidence="10">The sequence shown here is derived from an EMBL/GenBank/DDBJ whole genome shotgun (WGS) entry which is preliminary data.</text>
</comment>
<dbReference type="Gene3D" id="3.40.50.300">
    <property type="entry name" value="P-loop containing nucleotide triphosphate hydrolases"/>
    <property type="match status" value="1"/>
</dbReference>
<dbReference type="InterPro" id="IPR003495">
    <property type="entry name" value="CobW/HypB/UreG_nucleotide-bd"/>
</dbReference>
<keyword evidence="2" id="KW-0378">Hydrolase</keyword>
<dbReference type="GO" id="GO:0005737">
    <property type="term" value="C:cytoplasm"/>
    <property type="evidence" value="ECO:0007669"/>
    <property type="project" value="TreeGrafter"/>
</dbReference>
<evidence type="ECO:0000256" key="7">
    <source>
        <dbReference type="ARBA" id="ARBA00049117"/>
    </source>
</evidence>
<feature type="domain" description="CobW C-terminal" evidence="9">
    <location>
        <begin position="333"/>
        <end position="398"/>
    </location>
</feature>
<evidence type="ECO:0008006" key="12">
    <source>
        <dbReference type="Google" id="ProtNLM"/>
    </source>
</evidence>
<dbReference type="Proteomes" id="UP000559027">
    <property type="component" value="Unassembled WGS sequence"/>
</dbReference>
<comment type="catalytic activity">
    <reaction evidence="7">
        <text>GTP + H2O = GDP + phosphate + H(+)</text>
        <dbReference type="Rhea" id="RHEA:19669"/>
        <dbReference type="ChEBI" id="CHEBI:15377"/>
        <dbReference type="ChEBI" id="CHEBI:15378"/>
        <dbReference type="ChEBI" id="CHEBI:37565"/>
        <dbReference type="ChEBI" id="CHEBI:43474"/>
        <dbReference type="ChEBI" id="CHEBI:58189"/>
    </reaction>
    <physiologicalReaction direction="left-to-right" evidence="7">
        <dbReference type="Rhea" id="RHEA:19670"/>
    </physiologicalReaction>
</comment>
<dbReference type="PANTHER" id="PTHR13748">
    <property type="entry name" value="COBW-RELATED"/>
    <property type="match status" value="1"/>
</dbReference>
<evidence type="ECO:0000256" key="2">
    <source>
        <dbReference type="ARBA" id="ARBA00022801"/>
    </source>
</evidence>
<dbReference type="InterPro" id="IPR036627">
    <property type="entry name" value="CobW-likC_sf"/>
</dbReference>
<dbReference type="GO" id="GO:0016787">
    <property type="term" value="F:hydrolase activity"/>
    <property type="evidence" value="ECO:0007669"/>
    <property type="project" value="UniProtKB-KW"/>
</dbReference>
<comment type="similarity">
    <text evidence="6">Belongs to the SIMIBI class G3E GTPase family. ZNG1 subfamily.</text>
</comment>